<dbReference type="SUPFAM" id="SSF51445">
    <property type="entry name" value="(Trans)glycosidases"/>
    <property type="match status" value="1"/>
</dbReference>
<proteinExistence type="predicted"/>
<gene>
    <name evidence="1" type="ORF">DFI_14150</name>
</gene>
<dbReference type="EMBL" id="CP021082">
    <property type="protein sequence ID" value="ASN82329.1"/>
    <property type="molecule type" value="Genomic_DNA"/>
</dbReference>
<keyword evidence="1" id="KW-0378">Hydrolase</keyword>
<name>A0A221T0B4_9DEIO</name>
<dbReference type="AlphaFoldDB" id="A0A221T0B4"/>
<evidence type="ECO:0000313" key="1">
    <source>
        <dbReference type="EMBL" id="ASN82329.1"/>
    </source>
</evidence>
<dbReference type="Gene3D" id="3.20.20.80">
    <property type="entry name" value="Glycosidases"/>
    <property type="match status" value="1"/>
</dbReference>
<organism evidence="1 2">
    <name type="scientific">Deinococcus ficus</name>
    <dbReference type="NCBI Taxonomy" id="317577"/>
    <lineage>
        <taxon>Bacteria</taxon>
        <taxon>Thermotogati</taxon>
        <taxon>Deinococcota</taxon>
        <taxon>Deinococci</taxon>
        <taxon>Deinococcales</taxon>
        <taxon>Deinococcaceae</taxon>
        <taxon>Deinococcus</taxon>
    </lineage>
</organism>
<keyword evidence="1" id="KW-0614">Plasmid</keyword>
<dbReference type="GO" id="GO:0016798">
    <property type="term" value="F:hydrolase activity, acting on glycosyl bonds"/>
    <property type="evidence" value="ECO:0007669"/>
    <property type="project" value="UniProtKB-KW"/>
</dbReference>
<evidence type="ECO:0000313" key="2">
    <source>
        <dbReference type="Proteomes" id="UP000259030"/>
    </source>
</evidence>
<protein>
    <submittedName>
        <fullName evidence="1">B-glycosidase</fullName>
    </submittedName>
</protein>
<keyword evidence="1" id="KW-0326">Glycosidase</keyword>
<dbReference type="InterPro" id="IPR017853">
    <property type="entry name" value="GH"/>
</dbReference>
<dbReference type="Proteomes" id="UP000259030">
    <property type="component" value="Plasmid pDFI1"/>
</dbReference>
<dbReference type="STRING" id="317577.GCA_000419625_02833"/>
<geneLocation type="plasmid" evidence="2">
    <name>pdfi1</name>
</geneLocation>
<keyword evidence="2" id="KW-1185">Reference proteome</keyword>
<dbReference type="RefSeq" id="WP_022802338.1">
    <property type="nucleotide sequence ID" value="NZ_ATTJ01000002.1"/>
</dbReference>
<dbReference type="OrthoDB" id="9816564at2"/>
<sequence length="416" mass="47270">MARSPGIFPTFFLSGFECSTFHWQHQGRRDLIAETQHDRHVQEDYAMLRSLGIAVAREGIPWPLVERGGQFDFSRLDPVIEAMNRSQIMPIWDLCHYGYPDDLDPQAPDFAERFARYCHAAAHYVTSRTRTPGPSFFTPINEITFFSFCGGEWGWVAPYLKGRDHRMALRLALCRAAIAGVGAIREVDPRARMVNVDPLVYVVPPADRPDLADEARHETFEDTFTAWDILAGRLHPELGGSPEILDIVGVNCYSFGQMEFRESGPHQALGPRDERIQPLAELLGVVWERYGRPIIIAETSGLAEGRPAWLKDVMEESLAAMARGIDLHGVCLFPAVDMPDWHKGTWLHNGICDLIEEGGQLRRAPYPPYVEELRRWQKRLNRVTVLDEDPFSDPVDLEEVRAAAQQLQLQPDRDWS</sequence>
<reference evidence="1 2" key="1">
    <citation type="submission" date="2017-05" db="EMBL/GenBank/DDBJ databases">
        <title>The complete genome sequence of Deinococcus ficus isolated from the rhizosphere of the Ficus religiosa L. in Taiwan.</title>
        <authorList>
            <person name="Wu K.-M."/>
            <person name="Liao T.-L."/>
            <person name="Liu Y.-M."/>
            <person name="Young C.-C."/>
            <person name="Tsai S.-F."/>
        </authorList>
    </citation>
    <scope>NUCLEOTIDE SEQUENCE [LARGE SCALE GENOMIC DNA]</scope>
    <source>
        <strain evidence="1 2">CC-FR2-10</strain>
        <plasmid evidence="2">pdfi1</plasmid>
    </source>
</reference>
<dbReference type="KEGG" id="dfc:DFI_14150"/>
<accession>A0A221T0B4</accession>